<organism evidence="2 3">
    <name type="scientific">Sphaerisporangium album</name>
    <dbReference type="NCBI Taxonomy" id="509200"/>
    <lineage>
        <taxon>Bacteria</taxon>
        <taxon>Bacillati</taxon>
        <taxon>Actinomycetota</taxon>
        <taxon>Actinomycetes</taxon>
        <taxon>Streptosporangiales</taxon>
        <taxon>Streptosporangiaceae</taxon>
        <taxon>Sphaerisporangium</taxon>
    </lineage>
</organism>
<evidence type="ECO:0000313" key="3">
    <source>
        <dbReference type="Proteomes" id="UP000253094"/>
    </source>
</evidence>
<proteinExistence type="predicted"/>
<evidence type="ECO:0000313" key="2">
    <source>
        <dbReference type="EMBL" id="RCG21937.1"/>
    </source>
</evidence>
<dbReference type="Proteomes" id="UP000253094">
    <property type="component" value="Unassembled WGS sequence"/>
</dbReference>
<evidence type="ECO:0000256" key="1">
    <source>
        <dbReference type="SAM" id="MobiDB-lite"/>
    </source>
</evidence>
<protein>
    <submittedName>
        <fullName evidence="2">Uncharacterized protein</fullName>
    </submittedName>
</protein>
<gene>
    <name evidence="2" type="ORF">DQ384_36365</name>
</gene>
<feature type="region of interest" description="Disordered" evidence="1">
    <location>
        <begin position="121"/>
        <end position="147"/>
    </location>
</feature>
<dbReference type="EMBL" id="QOIL01000029">
    <property type="protein sequence ID" value="RCG21937.1"/>
    <property type="molecule type" value="Genomic_DNA"/>
</dbReference>
<dbReference type="AlphaFoldDB" id="A0A367EX22"/>
<sequence length="147" mass="15939">MIDHADNTTILGRQQRAAVVMLRLLAHDLPAVSWGISSVGSIRRSDRDAIELEGQLGSDYQEDIRRQAALEAWATELGVSPRWTSYRDGQGGKLFVTTVITGVQVEIWTVLNACPAEYRPPVEVGGDPESDPATEAEHLAEKAGVTG</sequence>
<name>A0A367EX22_9ACTN</name>
<accession>A0A367EX22</accession>
<comment type="caution">
    <text evidence="2">The sequence shown here is derived from an EMBL/GenBank/DDBJ whole genome shotgun (WGS) entry which is preliminary data.</text>
</comment>
<dbReference type="RefSeq" id="WP_114033415.1">
    <property type="nucleotide sequence ID" value="NZ_QOIL01000029.1"/>
</dbReference>
<keyword evidence="3" id="KW-1185">Reference proteome</keyword>
<reference evidence="2 3" key="1">
    <citation type="submission" date="2018-06" db="EMBL/GenBank/DDBJ databases">
        <title>Sphaerisporangium craniellae sp. nov., isolated from a marine sponge in the South China Sea.</title>
        <authorList>
            <person name="Li L."/>
        </authorList>
    </citation>
    <scope>NUCLEOTIDE SEQUENCE [LARGE SCALE GENOMIC DNA]</scope>
    <source>
        <strain evidence="2 3">CCTCC AA 208026</strain>
    </source>
</reference>